<dbReference type="AlphaFoldDB" id="A0A517MMD7"/>
<dbReference type="PANTHER" id="PTHR34187:SF2">
    <property type="entry name" value="DUF202 DOMAIN-CONTAINING PROTEIN"/>
    <property type="match status" value="1"/>
</dbReference>
<evidence type="ECO:0000256" key="3">
    <source>
        <dbReference type="ARBA" id="ARBA00022692"/>
    </source>
</evidence>
<evidence type="ECO:0000259" key="8">
    <source>
        <dbReference type="Pfam" id="PF02656"/>
    </source>
</evidence>
<gene>
    <name evidence="9" type="ORF">FF011L_48140</name>
</gene>
<dbReference type="PANTHER" id="PTHR34187">
    <property type="entry name" value="FGR18P"/>
    <property type="match status" value="1"/>
</dbReference>
<accession>A0A517MMD7</accession>
<reference evidence="9 10" key="1">
    <citation type="submission" date="2019-02" db="EMBL/GenBank/DDBJ databases">
        <title>Deep-cultivation of Planctomycetes and their phenomic and genomic characterization uncovers novel biology.</title>
        <authorList>
            <person name="Wiegand S."/>
            <person name="Jogler M."/>
            <person name="Boedeker C."/>
            <person name="Pinto D."/>
            <person name="Vollmers J."/>
            <person name="Rivas-Marin E."/>
            <person name="Kohn T."/>
            <person name="Peeters S.H."/>
            <person name="Heuer A."/>
            <person name="Rast P."/>
            <person name="Oberbeckmann S."/>
            <person name="Bunk B."/>
            <person name="Jeske O."/>
            <person name="Meyerdierks A."/>
            <person name="Storesund J.E."/>
            <person name="Kallscheuer N."/>
            <person name="Luecker S."/>
            <person name="Lage O.M."/>
            <person name="Pohl T."/>
            <person name="Merkel B.J."/>
            <person name="Hornburger P."/>
            <person name="Mueller R.-W."/>
            <person name="Bruemmer F."/>
            <person name="Labrenz M."/>
            <person name="Spormann A.M."/>
            <person name="Op den Camp H."/>
            <person name="Overmann J."/>
            <person name="Amann R."/>
            <person name="Jetten M.S.M."/>
            <person name="Mascher T."/>
            <person name="Medema M.H."/>
            <person name="Devos D.P."/>
            <person name="Kaster A.-K."/>
            <person name="Ovreas L."/>
            <person name="Rohde M."/>
            <person name="Galperin M.Y."/>
            <person name="Jogler C."/>
        </authorList>
    </citation>
    <scope>NUCLEOTIDE SEQUENCE [LARGE SCALE GENOMIC DNA]</scope>
    <source>
        <strain evidence="9 10">FF011L</strain>
    </source>
</reference>
<keyword evidence="2" id="KW-1003">Cell membrane</keyword>
<protein>
    <recommendedName>
        <fullName evidence="8">DUF202 domain-containing protein</fullName>
    </recommendedName>
</protein>
<feature type="transmembrane region" description="Helical" evidence="7">
    <location>
        <begin position="102"/>
        <end position="123"/>
    </location>
</feature>
<evidence type="ECO:0000256" key="7">
    <source>
        <dbReference type="SAM" id="Phobius"/>
    </source>
</evidence>
<dbReference type="OrthoDB" id="582337at2"/>
<evidence type="ECO:0000256" key="5">
    <source>
        <dbReference type="ARBA" id="ARBA00023136"/>
    </source>
</evidence>
<feature type="transmembrane region" description="Helical" evidence="7">
    <location>
        <begin position="60"/>
        <end position="82"/>
    </location>
</feature>
<organism evidence="9 10">
    <name type="scientific">Roseimaritima multifibrata</name>
    <dbReference type="NCBI Taxonomy" id="1930274"/>
    <lineage>
        <taxon>Bacteria</taxon>
        <taxon>Pseudomonadati</taxon>
        <taxon>Planctomycetota</taxon>
        <taxon>Planctomycetia</taxon>
        <taxon>Pirellulales</taxon>
        <taxon>Pirellulaceae</taxon>
        <taxon>Roseimaritima</taxon>
    </lineage>
</organism>
<evidence type="ECO:0000313" key="9">
    <source>
        <dbReference type="EMBL" id="QDS96010.1"/>
    </source>
</evidence>
<dbReference type="Proteomes" id="UP000320672">
    <property type="component" value="Chromosome"/>
</dbReference>
<dbReference type="InterPro" id="IPR003807">
    <property type="entry name" value="DUF202"/>
</dbReference>
<feature type="domain" description="DUF202" evidence="8">
    <location>
        <begin position="23"/>
        <end position="87"/>
    </location>
</feature>
<evidence type="ECO:0000313" key="10">
    <source>
        <dbReference type="Proteomes" id="UP000320672"/>
    </source>
</evidence>
<dbReference type="EMBL" id="CP036262">
    <property type="protein sequence ID" value="QDS96010.1"/>
    <property type="molecule type" value="Genomic_DNA"/>
</dbReference>
<feature type="region of interest" description="Disordered" evidence="6">
    <location>
        <begin position="1"/>
        <end position="20"/>
    </location>
</feature>
<keyword evidence="3 7" id="KW-0812">Transmembrane</keyword>
<dbReference type="RefSeq" id="WP_145354218.1">
    <property type="nucleotide sequence ID" value="NZ_CP036262.1"/>
</dbReference>
<sequence>MGNSSPGLDESAEQTPADSAIDRTLMAEERTFSAWLRTGLASLATGLAIAKLMPEAQPRWALVGLGIILVVMGAMSFLVGLGGYIRGAKHWQKSTRYPLSRWVVACLSILSAAAVLLAVVLILNR</sequence>
<proteinExistence type="predicted"/>
<keyword evidence="10" id="KW-1185">Reference proteome</keyword>
<evidence type="ECO:0000256" key="2">
    <source>
        <dbReference type="ARBA" id="ARBA00022475"/>
    </source>
</evidence>
<keyword evidence="4 7" id="KW-1133">Transmembrane helix</keyword>
<comment type="subcellular location">
    <subcellularLocation>
        <location evidence="1">Cell membrane</location>
        <topology evidence="1">Multi-pass membrane protein</topology>
    </subcellularLocation>
</comment>
<dbReference type="GO" id="GO:0005886">
    <property type="term" value="C:plasma membrane"/>
    <property type="evidence" value="ECO:0007669"/>
    <property type="project" value="UniProtKB-SubCell"/>
</dbReference>
<evidence type="ECO:0000256" key="1">
    <source>
        <dbReference type="ARBA" id="ARBA00004651"/>
    </source>
</evidence>
<dbReference type="Pfam" id="PF02656">
    <property type="entry name" value="DUF202"/>
    <property type="match status" value="1"/>
</dbReference>
<name>A0A517MMD7_9BACT</name>
<evidence type="ECO:0000256" key="4">
    <source>
        <dbReference type="ARBA" id="ARBA00022989"/>
    </source>
</evidence>
<keyword evidence="5 7" id="KW-0472">Membrane</keyword>
<evidence type="ECO:0000256" key="6">
    <source>
        <dbReference type="SAM" id="MobiDB-lite"/>
    </source>
</evidence>
<dbReference type="KEGG" id="rml:FF011L_48140"/>
<dbReference type="InterPro" id="IPR052053">
    <property type="entry name" value="IM_YidH-like"/>
</dbReference>